<dbReference type="GO" id="GO:0016020">
    <property type="term" value="C:membrane"/>
    <property type="evidence" value="ECO:0007669"/>
    <property type="project" value="TreeGrafter"/>
</dbReference>
<dbReference type="Proteomes" id="UP000031971">
    <property type="component" value="Unassembled WGS sequence"/>
</dbReference>
<organism evidence="3 4">
    <name type="scientific">Paramagnetospirillum magnetotacticum MS-1</name>
    <dbReference type="NCBI Taxonomy" id="272627"/>
    <lineage>
        <taxon>Bacteria</taxon>
        <taxon>Pseudomonadati</taxon>
        <taxon>Pseudomonadota</taxon>
        <taxon>Alphaproteobacteria</taxon>
        <taxon>Rhodospirillales</taxon>
        <taxon>Magnetospirillaceae</taxon>
        <taxon>Paramagnetospirillum</taxon>
    </lineage>
</organism>
<dbReference type="SUPFAM" id="SSF51735">
    <property type="entry name" value="NAD(P)-binding Rossmann-fold domains"/>
    <property type="match status" value="1"/>
</dbReference>
<dbReference type="STRING" id="272627.CCC_02160"/>
<dbReference type="EMBL" id="JXSL01000027">
    <property type="protein sequence ID" value="KIL98710.1"/>
    <property type="molecule type" value="Genomic_DNA"/>
</dbReference>
<evidence type="ECO:0000256" key="2">
    <source>
        <dbReference type="ARBA" id="ARBA00023002"/>
    </source>
</evidence>
<evidence type="ECO:0000313" key="3">
    <source>
        <dbReference type="EMBL" id="KIL98710.1"/>
    </source>
</evidence>
<evidence type="ECO:0000313" key="4">
    <source>
        <dbReference type="Proteomes" id="UP000031971"/>
    </source>
</evidence>
<proteinExistence type="inferred from homology"/>
<dbReference type="PRINTS" id="PR00081">
    <property type="entry name" value="GDHRDH"/>
</dbReference>
<gene>
    <name evidence="3" type="ORF">CCC_02160</name>
</gene>
<protein>
    <submittedName>
        <fullName evidence="3">Short-chain dehydrogenase/reductase SDR</fullName>
    </submittedName>
</protein>
<dbReference type="PROSITE" id="PS00061">
    <property type="entry name" value="ADH_SHORT"/>
    <property type="match status" value="1"/>
</dbReference>
<evidence type="ECO:0000256" key="1">
    <source>
        <dbReference type="ARBA" id="ARBA00006484"/>
    </source>
</evidence>
<dbReference type="InterPro" id="IPR036291">
    <property type="entry name" value="NAD(P)-bd_dom_sf"/>
</dbReference>
<dbReference type="PANTHER" id="PTHR44196">
    <property type="entry name" value="DEHYDROGENASE/REDUCTASE SDR FAMILY MEMBER 7B"/>
    <property type="match status" value="1"/>
</dbReference>
<comment type="similarity">
    <text evidence="1">Belongs to the short-chain dehydrogenases/reductases (SDR) family.</text>
</comment>
<dbReference type="Pfam" id="PF00106">
    <property type="entry name" value="adh_short"/>
    <property type="match status" value="1"/>
</dbReference>
<comment type="caution">
    <text evidence="3">The sequence shown here is derived from an EMBL/GenBank/DDBJ whole genome shotgun (WGS) entry which is preliminary data.</text>
</comment>
<accession>A0A0C2YVI0</accession>
<dbReference type="GO" id="GO:0016491">
    <property type="term" value="F:oxidoreductase activity"/>
    <property type="evidence" value="ECO:0007669"/>
    <property type="project" value="UniProtKB-KW"/>
</dbReference>
<dbReference type="RefSeq" id="WP_052473075.1">
    <property type="nucleotide sequence ID" value="NZ_JXSL01000027.1"/>
</dbReference>
<keyword evidence="2" id="KW-0560">Oxidoreductase</keyword>
<dbReference type="InterPro" id="IPR002347">
    <property type="entry name" value="SDR_fam"/>
</dbReference>
<sequence length="244" mass="26100">MRAVVIGASAGLGLALAEELARRGDRLLLVARDGRDLDASARDLSLRYGTEVDWLAADLGLEDASGLAQAMVGRLGGIDAAFLVAGLGDDADDGAMAESLLRRLAAVNFTGPVAVINALLPDLLRSSPEAHLIGIGSVAAIRGRSRNMVYGAAKRGLEFYFEALRHRLSGTGCSVQFYRVGFMDTTMLGNRTAGLLVASPASIARKIVARLGKRRGMAYLPRWWGLIALGLRLLPWALYRRLKI</sequence>
<dbReference type="AlphaFoldDB" id="A0A0C2YVI0"/>
<reference evidence="3 4" key="1">
    <citation type="submission" date="2015-01" db="EMBL/GenBank/DDBJ databases">
        <title>Genome Sequence of Magnetospirillum magnetotacticum Strain MS-1.</title>
        <authorList>
            <person name="Marinov G.K."/>
            <person name="Smalley M.D."/>
            <person name="DeSalvo G."/>
        </authorList>
    </citation>
    <scope>NUCLEOTIDE SEQUENCE [LARGE SCALE GENOMIC DNA]</scope>
    <source>
        <strain evidence="3 4">MS-1</strain>
    </source>
</reference>
<keyword evidence="4" id="KW-1185">Reference proteome</keyword>
<name>A0A0C2YVI0_PARME</name>
<dbReference type="Gene3D" id="3.40.50.720">
    <property type="entry name" value="NAD(P)-binding Rossmann-like Domain"/>
    <property type="match status" value="1"/>
</dbReference>
<dbReference type="PANTHER" id="PTHR44196:SF1">
    <property type="entry name" value="DEHYDROGENASE_REDUCTASE SDR FAMILY MEMBER 7B"/>
    <property type="match status" value="1"/>
</dbReference>
<dbReference type="CDD" id="cd05233">
    <property type="entry name" value="SDR_c"/>
    <property type="match status" value="1"/>
</dbReference>
<dbReference type="InterPro" id="IPR020904">
    <property type="entry name" value="Sc_DH/Rdtase_CS"/>
</dbReference>